<organism evidence="2 3">
    <name type="scientific">Prunus yedoensis var. nudiflora</name>
    <dbReference type="NCBI Taxonomy" id="2094558"/>
    <lineage>
        <taxon>Eukaryota</taxon>
        <taxon>Viridiplantae</taxon>
        <taxon>Streptophyta</taxon>
        <taxon>Embryophyta</taxon>
        <taxon>Tracheophyta</taxon>
        <taxon>Spermatophyta</taxon>
        <taxon>Magnoliopsida</taxon>
        <taxon>eudicotyledons</taxon>
        <taxon>Gunneridae</taxon>
        <taxon>Pentapetalae</taxon>
        <taxon>rosids</taxon>
        <taxon>fabids</taxon>
        <taxon>Rosales</taxon>
        <taxon>Rosaceae</taxon>
        <taxon>Amygdaloideae</taxon>
        <taxon>Amygdaleae</taxon>
        <taxon>Prunus</taxon>
    </lineage>
</organism>
<dbReference type="Gene3D" id="1.20.1050.10">
    <property type="match status" value="1"/>
</dbReference>
<feature type="domain" description="GST C-terminal" evidence="1">
    <location>
        <begin position="1"/>
        <end position="116"/>
    </location>
</feature>
<dbReference type="SUPFAM" id="SSF47616">
    <property type="entry name" value="GST C-terminal domain-like"/>
    <property type="match status" value="1"/>
</dbReference>
<dbReference type="GO" id="GO:0004364">
    <property type="term" value="F:glutathione transferase activity"/>
    <property type="evidence" value="ECO:0007669"/>
    <property type="project" value="InterPro"/>
</dbReference>
<dbReference type="STRING" id="2094558.A0A314Y0G4"/>
<keyword evidence="3" id="KW-1185">Reference proteome</keyword>
<sequence>MVRLRCEMQVYESGKRTRRTKGEEHEAAKREFLECIRLLEEELGDKPYFGGENLGFVDVALIPTYSWFYVREKFGNFSVECHGPYVEGSTQQLWGQPRGSIYEGQAPQEKLKAQPVGWIMLDLLAHMSRFKVDSSW</sequence>
<dbReference type="InterPro" id="IPR010987">
    <property type="entry name" value="Glutathione-S-Trfase_C-like"/>
</dbReference>
<dbReference type="AlphaFoldDB" id="A0A314Y0G4"/>
<evidence type="ECO:0000259" key="1">
    <source>
        <dbReference type="PROSITE" id="PS50405"/>
    </source>
</evidence>
<protein>
    <recommendedName>
        <fullName evidence="1">GST C-terminal domain-containing protein</fullName>
    </recommendedName>
</protein>
<proteinExistence type="predicted"/>
<dbReference type="PROSITE" id="PS50405">
    <property type="entry name" value="GST_CTER"/>
    <property type="match status" value="1"/>
</dbReference>
<dbReference type="InterPro" id="IPR045074">
    <property type="entry name" value="GST_C_Tau"/>
</dbReference>
<name>A0A314Y0G4_PRUYE</name>
<reference evidence="2 3" key="1">
    <citation type="submission" date="2018-02" db="EMBL/GenBank/DDBJ databases">
        <title>Draft genome of wild Prunus yedoensis var. nudiflora.</title>
        <authorList>
            <person name="Baek S."/>
            <person name="Kim J.-H."/>
            <person name="Choi K."/>
            <person name="Kim G.-B."/>
            <person name="Cho A."/>
            <person name="Jang H."/>
            <person name="Shin C.-H."/>
            <person name="Yu H.-J."/>
            <person name="Mun J.-H."/>
        </authorList>
    </citation>
    <scope>NUCLEOTIDE SEQUENCE [LARGE SCALE GENOMIC DNA]</scope>
    <source>
        <strain evidence="3">cv. Jeju island</strain>
        <tissue evidence="2">Leaf</tissue>
    </source>
</reference>
<dbReference type="Pfam" id="PF13410">
    <property type="entry name" value="GST_C_2"/>
    <property type="match status" value="1"/>
</dbReference>
<dbReference type="EMBL" id="PJQY01001869">
    <property type="protein sequence ID" value="PQP98796.1"/>
    <property type="molecule type" value="Genomic_DNA"/>
</dbReference>
<dbReference type="Proteomes" id="UP000250321">
    <property type="component" value="Unassembled WGS sequence"/>
</dbReference>
<comment type="caution">
    <text evidence="2">The sequence shown here is derived from an EMBL/GenBank/DDBJ whole genome shotgun (WGS) entry which is preliminary data.</text>
</comment>
<dbReference type="InterPro" id="IPR036282">
    <property type="entry name" value="Glutathione-S-Trfase_C_sf"/>
</dbReference>
<dbReference type="OrthoDB" id="1190655at2759"/>
<accession>A0A314Y0G4</accession>
<evidence type="ECO:0000313" key="2">
    <source>
        <dbReference type="EMBL" id="PQP98796.1"/>
    </source>
</evidence>
<evidence type="ECO:0000313" key="3">
    <source>
        <dbReference type="Proteomes" id="UP000250321"/>
    </source>
</evidence>
<dbReference type="CDD" id="cd03185">
    <property type="entry name" value="GST_C_Tau"/>
    <property type="match status" value="1"/>
</dbReference>
<dbReference type="GO" id="GO:0006749">
    <property type="term" value="P:glutathione metabolic process"/>
    <property type="evidence" value="ECO:0007669"/>
    <property type="project" value="InterPro"/>
</dbReference>
<gene>
    <name evidence="2" type="ORF">Pyn_35560</name>
</gene>